<feature type="domain" description="CRIM" evidence="2">
    <location>
        <begin position="127"/>
        <end position="243"/>
    </location>
</feature>
<evidence type="ECO:0008006" key="6">
    <source>
        <dbReference type="Google" id="ProtNLM"/>
    </source>
</evidence>
<name>A0AAF3J6F1_9BILA</name>
<dbReference type="InterPro" id="IPR057339">
    <property type="entry name" value="RBD_SIN1"/>
</dbReference>
<sequence>MTYFPPDELIACIRHELHAEDETGLCDKLFPPLDRRAKFGGVPLGFRTHYDEHDDEQQFYIDLVDEDEQLGTSSIIEQRLRARTQDSDTENQRPIVPIFTSTLLPIVDSPIVKANPTEMRELETLPDENPWTIFSKFEASAGQRMCCLLEIIYVPRASTEQRVEFKVSVVANAKIWQVIGVCCLVYHRESATILGGEPSDYELYITDDGEVESDFPPLETARSIGELGFRSLALIPRKTGEKQHRVTVYFTTGEQYVFELEHLGQTIGWLREKAIERRLQGMNDEEKERLYLVPEYTIETANGFDVKLNAEQTIESTHSIDFVMYRRNKFPIGPSNSSSSPNISPHLPQTSSIFLEWNVERVHKFKPKHGITLRLQGEGLEMNTRDERRRSIMGPTVRKNFLVPWAHICHASCQMQRIKGNGETAPIIRIETLQQIEEKRLTNRELTLEGIVQHHSSSTWKSINLQCETIEMAEDIVRHLEVEIVEHQTIGWKVWQHSADGARKPVMAAELALIEEDGPIPTHTTRSGKRNFKLAGTIRRMLSVQKD</sequence>
<keyword evidence="4" id="KW-1185">Reference proteome</keyword>
<dbReference type="GO" id="GO:0031932">
    <property type="term" value="C:TORC2 complex"/>
    <property type="evidence" value="ECO:0007669"/>
    <property type="project" value="InterPro"/>
</dbReference>
<dbReference type="InterPro" id="IPR008828">
    <property type="entry name" value="Sin1/Avo1"/>
</dbReference>
<dbReference type="PANTHER" id="PTHR13335">
    <property type="entry name" value="TARGET OF RAPAMYCIN COMPLEX 2 SUBUNIT MAPKAP1"/>
    <property type="match status" value="1"/>
</dbReference>
<evidence type="ECO:0000313" key="4">
    <source>
        <dbReference type="Proteomes" id="UP000887575"/>
    </source>
</evidence>
<dbReference type="WBParaSite" id="MBELARI_LOCUS19113">
    <property type="protein sequence ID" value="MBELARI_LOCUS19113"/>
    <property type="gene ID" value="MBELARI_LOCUS19113"/>
</dbReference>
<dbReference type="Pfam" id="PF25322">
    <property type="entry name" value="RBD_SIN1"/>
    <property type="match status" value="1"/>
</dbReference>
<dbReference type="GO" id="GO:0005546">
    <property type="term" value="F:phosphatidylinositol-4,5-bisphosphate binding"/>
    <property type="evidence" value="ECO:0007669"/>
    <property type="project" value="TreeGrafter"/>
</dbReference>
<comment type="similarity">
    <text evidence="1">Belongs to the SIN1 family.</text>
</comment>
<dbReference type="Pfam" id="PF16978">
    <property type="entry name" value="CRIM"/>
    <property type="match status" value="1"/>
</dbReference>
<dbReference type="Proteomes" id="UP000887575">
    <property type="component" value="Unassembled WGS sequence"/>
</dbReference>
<protein>
    <recommendedName>
        <fullName evidence="6">Sin1 middle CRIM domain-containing protein</fullName>
    </recommendedName>
</protein>
<organism evidence="4 5">
    <name type="scientific">Mesorhabditis belari</name>
    <dbReference type="NCBI Taxonomy" id="2138241"/>
    <lineage>
        <taxon>Eukaryota</taxon>
        <taxon>Metazoa</taxon>
        <taxon>Ecdysozoa</taxon>
        <taxon>Nematoda</taxon>
        <taxon>Chromadorea</taxon>
        <taxon>Rhabditida</taxon>
        <taxon>Rhabditina</taxon>
        <taxon>Rhabditomorpha</taxon>
        <taxon>Rhabditoidea</taxon>
        <taxon>Rhabditidae</taxon>
        <taxon>Mesorhabditinae</taxon>
        <taxon>Mesorhabditis</taxon>
    </lineage>
</organism>
<dbReference type="PANTHER" id="PTHR13335:SF1">
    <property type="entry name" value="TARGET OF RAPAMYCIN COMPLEX 2 SUBUNIT MAPKAP1"/>
    <property type="match status" value="1"/>
</dbReference>
<reference evidence="5" key="1">
    <citation type="submission" date="2024-02" db="UniProtKB">
        <authorList>
            <consortium name="WormBaseParasite"/>
        </authorList>
    </citation>
    <scope>IDENTIFICATION</scope>
</reference>
<dbReference type="GO" id="GO:0005737">
    <property type="term" value="C:cytoplasm"/>
    <property type="evidence" value="ECO:0007669"/>
    <property type="project" value="TreeGrafter"/>
</dbReference>
<proteinExistence type="inferred from homology"/>
<dbReference type="GO" id="GO:0038203">
    <property type="term" value="P:TORC2 signaling"/>
    <property type="evidence" value="ECO:0007669"/>
    <property type="project" value="TreeGrafter"/>
</dbReference>
<dbReference type="GO" id="GO:0005886">
    <property type="term" value="C:plasma membrane"/>
    <property type="evidence" value="ECO:0007669"/>
    <property type="project" value="TreeGrafter"/>
</dbReference>
<accession>A0AAF3J6F1</accession>
<evidence type="ECO:0000259" key="2">
    <source>
        <dbReference type="Pfam" id="PF16978"/>
    </source>
</evidence>
<evidence type="ECO:0000313" key="5">
    <source>
        <dbReference type="WBParaSite" id="MBELARI_LOCUS19113"/>
    </source>
</evidence>
<evidence type="ECO:0000256" key="1">
    <source>
        <dbReference type="ARBA" id="ARBA00009407"/>
    </source>
</evidence>
<evidence type="ECO:0000259" key="3">
    <source>
        <dbReference type="Pfam" id="PF25322"/>
    </source>
</evidence>
<feature type="domain" description="Target of rapamycin complex 2 subunit MAPKAP1-like Ras-binding" evidence="3">
    <location>
        <begin position="253"/>
        <end position="326"/>
    </location>
</feature>
<dbReference type="AlphaFoldDB" id="A0AAF3J6F1"/>
<dbReference type="InterPro" id="IPR031567">
    <property type="entry name" value="CRIM_dom"/>
</dbReference>